<feature type="transmembrane region" description="Helical" evidence="1">
    <location>
        <begin position="247"/>
        <end position="267"/>
    </location>
</feature>
<dbReference type="Proteomes" id="UP000254765">
    <property type="component" value="Unassembled WGS sequence"/>
</dbReference>
<evidence type="ECO:0000313" key="2">
    <source>
        <dbReference type="EMBL" id="SUI81631.1"/>
    </source>
</evidence>
<gene>
    <name evidence="2" type="primary">yedI</name>
    <name evidence="2" type="ORF">NCTC10211_05200</name>
</gene>
<keyword evidence="1" id="KW-0812">Transmembrane</keyword>
<accession>A0A380AIA2</accession>
<dbReference type="PANTHER" id="PTHR30503:SF3">
    <property type="entry name" value="INNER MEMBRANE PROTEIN YEDI"/>
    <property type="match status" value="1"/>
</dbReference>
<evidence type="ECO:0000313" key="3">
    <source>
        <dbReference type="Proteomes" id="UP000254765"/>
    </source>
</evidence>
<feature type="transmembrane region" description="Helical" evidence="1">
    <location>
        <begin position="190"/>
        <end position="214"/>
    </location>
</feature>
<sequence length="347" mass="36754">MMLYRYAKHRMAREYEKDESFWQEVAYLPSSTTSPSLLDDVSLMSKMAAKKTAGVLGDDLALNAQQVTGVKADRELPVVWSVAKGSLINKAILVPLALLISAFAPWAITPLLMVGGAYLCYEGFEKVFHSLSHGKAAQEEKSDGPGANEDAAAYEKRKVKGAIRTDFVLSAEIIAITLGTVAGATFSQQVIVLCGIAVVMTLGVYGIVAGIVRLDDLGLYLSRKGSALARAIGSGIVRAAPYLMKTLSIVGTVAMFMVGGGILTHGLPPVHHLFEDWASYTTVVPDVWPSFAGCGSGSAERGVRAGGRRRGAGGGVGAGRGTRAFQGMMKSLAPEGAGRMRWIKRSV</sequence>
<name>A0A380AIA2_SERMA</name>
<feature type="transmembrane region" description="Helical" evidence="1">
    <location>
        <begin position="92"/>
        <end position="121"/>
    </location>
</feature>
<dbReference type="Pfam" id="PF05661">
    <property type="entry name" value="DUF808"/>
    <property type="match status" value="1"/>
</dbReference>
<reference evidence="2 3" key="1">
    <citation type="submission" date="2018-06" db="EMBL/GenBank/DDBJ databases">
        <authorList>
            <consortium name="Pathogen Informatics"/>
            <person name="Doyle S."/>
        </authorList>
    </citation>
    <scope>NUCLEOTIDE SEQUENCE [LARGE SCALE GENOMIC DNA]</scope>
    <source>
        <strain evidence="2 3">NCTC10211</strain>
    </source>
</reference>
<dbReference type="AlphaFoldDB" id="A0A380AIA2"/>
<keyword evidence="1" id="KW-1133">Transmembrane helix</keyword>
<organism evidence="2 3">
    <name type="scientific">Serratia marcescens</name>
    <dbReference type="NCBI Taxonomy" id="615"/>
    <lineage>
        <taxon>Bacteria</taxon>
        <taxon>Pseudomonadati</taxon>
        <taxon>Pseudomonadota</taxon>
        <taxon>Gammaproteobacteria</taxon>
        <taxon>Enterobacterales</taxon>
        <taxon>Yersiniaceae</taxon>
        <taxon>Serratia</taxon>
    </lineage>
</organism>
<keyword evidence="1" id="KW-0472">Membrane</keyword>
<feature type="transmembrane region" description="Helical" evidence="1">
    <location>
        <begin position="167"/>
        <end position="184"/>
    </location>
</feature>
<evidence type="ECO:0000256" key="1">
    <source>
        <dbReference type="SAM" id="Phobius"/>
    </source>
</evidence>
<dbReference type="InterPro" id="IPR008526">
    <property type="entry name" value="YedI"/>
</dbReference>
<proteinExistence type="predicted"/>
<dbReference type="GO" id="GO:0005886">
    <property type="term" value="C:plasma membrane"/>
    <property type="evidence" value="ECO:0007669"/>
    <property type="project" value="TreeGrafter"/>
</dbReference>
<dbReference type="EMBL" id="UGYK01000002">
    <property type="protein sequence ID" value="SUI81631.1"/>
    <property type="molecule type" value="Genomic_DNA"/>
</dbReference>
<dbReference type="PANTHER" id="PTHR30503">
    <property type="entry name" value="INNER MEMBRANE PROTEIN YEDI"/>
    <property type="match status" value="1"/>
</dbReference>
<protein>
    <submittedName>
        <fullName evidence="2">Inner membrane protein yedI</fullName>
    </submittedName>
</protein>